<dbReference type="Proteomes" id="UP001183629">
    <property type="component" value="Unassembled WGS sequence"/>
</dbReference>
<dbReference type="Gene3D" id="3.30.565.10">
    <property type="entry name" value="Histidine kinase-like ATPase, C-terminal domain"/>
    <property type="match status" value="1"/>
</dbReference>
<sequence>MADAENELTVLPPEESVRRRTRVYFGVDRGSPELPTRILEAVARQAFHPWPDGPAAHVPRVVVEISADLVFSVTDDQPDTLPPGHETPVIHRYGTLAHPARRWMYIQSSGLCTHVDLEVWRDGRGFRQTLHGHHAIAPPEWFAAPAGAGTRATFFLDETYVGRTALTTDPALLDLHHPDCAERPDDVVVRDLRGPGA</sequence>
<dbReference type="InterPro" id="IPR036890">
    <property type="entry name" value="HATPase_C_sf"/>
</dbReference>
<protein>
    <submittedName>
        <fullName evidence="1">Uncharacterized protein</fullName>
    </submittedName>
</protein>
<comment type="caution">
    <text evidence="1">The sequence shown here is derived from an EMBL/GenBank/DDBJ whole genome shotgun (WGS) entry which is preliminary data.</text>
</comment>
<gene>
    <name evidence="1" type="ORF">J2S44_007128</name>
</gene>
<name>A0AAE4CXR9_9ACTN</name>
<evidence type="ECO:0000313" key="1">
    <source>
        <dbReference type="EMBL" id="MDR7326878.1"/>
    </source>
</evidence>
<organism evidence="1 2">
    <name type="scientific">Catenuloplanes niger</name>
    <dbReference type="NCBI Taxonomy" id="587534"/>
    <lineage>
        <taxon>Bacteria</taxon>
        <taxon>Bacillati</taxon>
        <taxon>Actinomycetota</taxon>
        <taxon>Actinomycetes</taxon>
        <taxon>Micromonosporales</taxon>
        <taxon>Micromonosporaceae</taxon>
        <taxon>Catenuloplanes</taxon>
    </lineage>
</organism>
<dbReference type="AlphaFoldDB" id="A0AAE4CXR9"/>
<evidence type="ECO:0000313" key="2">
    <source>
        <dbReference type="Proteomes" id="UP001183629"/>
    </source>
</evidence>
<accession>A0AAE4CXR9</accession>
<dbReference type="EMBL" id="JAVDYC010000001">
    <property type="protein sequence ID" value="MDR7326878.1"/>
    <property type="molecule type" value="Genomic_DNA"/>
</dbReference>
<dbReference type="RefSeq" id="WP_310423345.1">
    <property type="nucleotide sequence ID" value="NZ_JAVDYC010000001.1"/>
</dbReference>
<reference evidence="1 2" key="1">
    <citation type="submission" date="2023-07" db="EMBL/GenBank/DDBJ databases">
        <title>Sequencing the genomes of 1000 actinobacteria strains.</title>
        <authorList>
            <person name="Klenk H.-P."/>
        </authorList>
    </citation>
    <scope>NUCLEOTIDE SEQUENCE [LARGE SCALE GENOMIC DNA]</scope>
    <source>
        <strain evidence="1 2">DSM 44711</strain>
    </source>
</reference>
<proteinExistence type="predicted"/>
<keyword evidence="2" id="KW-1185">Reference proteome</keyword>